<dbReference type="RefSeq" id="WP_148705314.1">
    <property type="nucleotide sequence ID" value="NZ_CP009507.1"/>
</dbReference>
<dbReference type="AlphaFoldDB" id="A0A0E3PF30"/>
<evidence type="ECO:0000313" key="2">
    <source>
        <dbReference type="EMBL" id="AKB32490.1"/>
    </source>
</evidence>
<dbReference type="PANTHER" id="PTHR33295">
    <property type="entry name" value="ATPASE"/>
    <property type="match status" value="1"/>
</dbReference>
<gene>
    <name evidence="2" type="ORF">MSSIH_1800</name>
</gene>
<dbReference type="InterPro" id="IPR025420">
    <property type="entry name" value="DUF4143"/>
</dbReference>
<dbReference type="Pfam" id="PF13173">
    <property type="entry name" value="AAA_14"/>
    <property type="match status" value="1"/>
</dbReference>
<dbReference type="KEGG" id="msz:MSSIH_1800"/>
<evidence type="ECO:0000313" key="3">
    <source>
        <dbReference type="Proteomes" id="UP000033092"/>
    </source>
</evidence>
<dbReference type="Pfam" id="PF13635">
    <property type="entry name" value="DUF4143"/>
    <property type="match status" value="1"/>
</dbReference>
<reference evidence="2 3" key="1">
    <citation type="submission" date="2014-07" db="EMBL/GenBank/DDBJ databases">
        <title>Methanogenic archaea and the global carbon cycle.</title>
        <authorList>
            <person name="Henriksen J.R."/>
            <person name="Luke J."/>
            <person name="Reinhart S."/>
            <person name="Benedict M.N."/>
            <person name="Youngblut N.D."/>
            <person name="Metcalf M.E."/>
            <person name="Whitaker R.J."/>
            <person name="Metcalf W.W."/>
        </authorList>
    </citation>
    <scope>NUCLEOTIDE SEQUENCE [LARGE SCALE GENOMIC DNA]</scope>
    <source>
        <strain evidence="2 3">HI350</strain>
    </source>
</reference>
<dbReference type="SUPFAM" id="SSF52540">
    <property type="entry name" value="P-loop containing nucleoside triphosphate hydrolases"/>
    <property type="match status" value="1"/>
</dbReference>
<dbReference type="Proteomes" id="UP000033092">
    <property type="component" value="Chromosome"/>
</dbReference>
<dbReference type="SMART" id="SM00382">
    <property type="entry name" value="AAA"/>
    <property type="match status" value="1"/>
</dbReference>
<dbReference type="PATRIC" id="fig|1434119.4.peg.2303"/>
<accession>A0A0E3PF30</accession>
<dbReference type="InterPro" id="IPR041682">
    <property type="entry name" value="AAA_14"/>
</dbReference>
<protein>
    <recommendedName>
        <fullName evidence="1">AAA+ ATPase domain-containing protein</fullName>
    </recommendedName>
</protein>
<dbReference type="InterPro" id="IPR003593">
    <property type="entry name" value="AAA+_ATPase"/>
</dbReference>
<dbReference type="EMBL" id="CP009507">
    <property type="protein sequence ID" value="AKB32490.1"/>
    <property type="molecule type" value="Genomic_DNA"/>
</dbReference>
<dbReference type="PANTHER" id="PTHR33295:SF18">
    <property type="entry name" value="AAA+ ATPASE DOMAIN-CONTAINING PROTEIN"/>
    <property type="match status" value="1"/>
</dbReference>
<evidence type="ECO:0000259" key="1">
    <source>
        <dbReference type="SMART" id="SM00382"/>
    </source>
</evidence>
<dbReference type="HOGENOM" id="CLU_041527_2_0_2"/>
<dbReference type="InterPro" id="IPR027417">
    <property type="entry name" value="P-loop_NTPase"/>
</dbReference>
<feature type="domain" description="AAA+ ATPase" evidence="1">
    <location>
        <begin position="47"/>
        <end position="175"/>
    </location>
</feature>
<sequence>MDLMQLSAQNPWWRNPAAIRDDAKLKKLDESLLKWSPRLLSELKFDRDRIYTLRGPRQVGKTTLVKLIIRELLEKIEHSQSIFYFTCDLVADEKELFEVLDLYLKWAAAFRLERKYIFLDEISSVRDWEKGLKYLVDTGALNNTTVVLTGSHSIDIKSSIERLPGRRGEGEGTLDKIFFPMKFSEYAETLNSDLKQFMEANGLFEAEKRQEILSNLSEGRADPLLNMLLLYQPELDRLFDQYLLTGGVPRAVNEFFSKNKIDGGTYEIYIQSLIGDLARWNIPEMPVKQTLRSIAGKLTTPVSWRGITDETDIGAHVTVRKYVTALEDSFVLNVLYPLDLPKKTANFKKAKKIYFRDPFIFHALHAWASGLTDYFESANLYLSSPETRSKLVESVFHSHLLRFIYEKYPSDVFSPHDRVFYLKTGGGKKEVDFVLKEKGSILLGIELKYQNRINSSDYRGLTVFERGILVSKDRFDLSGKYVTLPASIFLLLL</sequence>
<dbReference type="CDD" id="cd00009">
    <property type="entry name" value="AAA"/>
    <property type="match status" value="1"/>
</dbReference>
<organism evidence="2 3">
    <name type="scientific">Methanosarcina siciliae HI350</name>
    <dbReference type="NCBI Taxonomy" id="1434119"/>
    <lineage>
        <taxon>Archaea</taxon>
        <taxon>Methanobacteriati</taxon>
        <taxon>Methanobacteriota</taxon>
        <taxon>Stenosarchaea group</taxon>
        <taxon>Methanomicrobia</taxon>
        <taxon>Methanosarcinales</taxon>
        <taxon>Methanosarcinaceae</taxon>
        <taxon>Methanosarcina</taxon>
    </lineage>
</organism>
<dbReference type="Gene3D" id="3.40.50.300">
    <property type="entry name" value="P-loop containing nucleotide triphosphate hydrolases"/>
    <property type="match status" value="1"/>
</dbReference>
<dbReference type="GeneID" id="41605841"/>
<proteinExistence type="predicted"/>
<name>A0A0E3PF30_9EURY</name>